<evidence type="ECO:0000313" key="4">
    <source>
        <dbReference type="Proteomes" id="UP001259659"/>
    </source>
</evidence>
<dbReference type="InterPro" id="IPR001322">
    <property type="entry name" value="Lamin_tail_dom"/>
</dbReference>
<dbReference type="Pfam" id="PF00932">
    <property type="entry name" value="LTD"/>
    <property type="match status" value="1"/>
</dbReference>
<dbReference type="EMBL" id="JAMQON010000004">
    <property type="protein sequence ID" value="MDS0260850.1"/>
    <property type="molecule type" value="Genomic_DNA"/>
</dbReference>
<dbReference type="PROSITE" id="PS51841">
    <property type="entry name" value="LTD"/>
    <property type="match status" value="1"/>
</dbReference>
<keyword evidence="4" id="KW-1185">Reference proteome</keyword>
<proteinExistence type="predicted"/>
<feature type="compositionally biased region" description="Basic and acidic residues" evidence="1">
    <location>
        <begin position="122"/>
        <end position="134"/>
    </location>
</feature>
<sequence>MPGESADWQTTANRDLIREWAGARDAVPTAVEQSDGQVELRIERADDTEGTRLPWDRFFDLLEKERLALRYRERQGHDDLQADYAFVRRGDRDGEAEKTTEPRGVDSDQLATSDTGGDEPAIFDRVESEPRADAGESAQDTPMTESARGSVDAAEAVVLDEIHEQRVGPDEWRGSDEYVVLENEGDAPVDLSGWVVETDRGQSYRFEGETTLRPGEQLTLHGDTGKDTDSERYWDAAESLLPADGATIRVRTADGEQVLRETYKSGG</sequence>
<gene>
    <name evidence="3" type="ORF">NDI56_15705</name>
</gene>
<evidence type="ECO:0000313" key="3">
    <source>
        <dbReference type="EMBL" id="MDS0260850.1"/>
    </source>
</evidence>
<evidence type="ECO:0000259" key="2">
    <source>
        <dbReference type="PROSITE" id="PS51841"/>
    </source>
</evidence>
<dbReference type="RefSeq" id="WP_310920614.1">
    <property type="nucleotide sequence ID" value="NZ_JAMQON010000004.1"/>
</dbReference>
<feature type="region of interest" description="Disordered" evidence="1">
    <location>
        <begin position="80"/>
        <end position="151"/>
    </location>
</feature>
<feature type="compositionally biased region" description="Basic and acidic residues" evidence="1">
    <location>
        <begin position="80"/>
        <end position="106"/>
    </location>
</feature>
<protein>
    <submittedName>
        <fullName evidence="3">Lamin tail domain-containing protein</fullName>
    </submittedName>
</protein>
<dbReference type="InterPro" id="IPR036415">
    <property type="entry name" value="Lamin_tail_dom_sf"/>
</dbReference>
<dbReference type="SUPFAM" id="SSF74853">
    <property type="entry name" value="Lamin A/C globular tail domain"/>
    <property type="match status" value="1"/>
</dbReference>
<dbReference type="Proteomes" id="UP001259659">
    <property type="component" value="Unassembled WGS sequence"/>
</dbReference>
<evidence type="ECO:0000256" key="1">
    <source>
        <dbReference type="SAM" id="MobiDB-lite"/>
    </source>
</evidence>
<name>A0ABU2FF03_9EURY</name>
<reference evidence="3 4" key="1">
    <citation type="submission" date="2022-06" db="EMBL/GenBank/DDBJ databases">
        <title>Haloarcula sp. a new haloarchaeum isolate from saline soil.</title>
        <authorList>
            <person name="Strakova D."/>
            <person name="Galisteo C."/>
            <person name="Sanchez-Porro C."/>
            <person name="Ventosa A."/>
        </authorList>
    </citation>
    <scope>NUCLEOTIDE SEQUENCE [LARGE SCALE GENOMIC DNA]</scope>
    <source>
        <strain evidence="3 4">S1CR25-12</strain>
    </source>
</reference>
<organism evidence="3 4">
    <name type="scientific">Haloarcula saliterrae</name>
    <dbReference type="NCBI Taxonomy" id="2950534"/>
    <lineage>
        <taxon>Archaea</taxon>
        <taxon>Methanobacteriati</taxon>
        <taxon>Methanobacteriota</taxon>
        <taxon>Stenosarchaea group</taxon>
        <taxon>Halobacteria</taxon>
        <taxon>Halobacteriales</taxon>
        <taxon>Haloarculaceae</taxon>
        <taxon>Haloarcula</taxon>
    </lineage>
</organism>
<comment type="caution">
    <text evidence="3">The sequence shown here is derived from an EMBL/GenBank/DDBJ whole genome shotgun (WGS) entry which is preliminary data.</text>
</comment>
<accession>A0ABU2FF03</accession>
<dbReference type="Gene3D" id="2.60.40.1260">
    <property type="entry name" value="Lamin Tail domain"/>
    <property type="match status" value="1"/>
</dbReference>
<feature type="domain" description="LTD" evidence="2">
    <location>
        <begin position="141"/>
        <end position="265"/>
    </location>
</feature>